<evidence type="ECO:0000313" key="5">
    <source>
        <dbReference type="Proteomes" id="UP000184031"/>
    </source>
</evidence>
<sequence>MKPLKTILMLGFLFMGASQAFAQPYTLDKSIRPMELKLMEDTRKGHEGEKSVVYFNRVTDSVMYHFVTGHSLFQFVDVLVTSLDGSPLAVSLNQDIWNDEYNKKSTASSKDNMVRFKLRAEGKFGIKIETDAPKNSLYNITVLASPEKKAYLGSAFRPIKENEMKANDKTTADDVAVDGPTGGNNNNTFLYIALGVALLVIGLLAGKLLGRKGKNTTMLLVFMLTFSMGIHAQQHWGGNVMTMEQFENWKTKFEHDQDMLKTEMEILKSERAGVKKGIENLGKTITNIQSTWSTVKNLYTSYTGLSDCINSAPPAGAPTIPSICSEITFDDRGRIVEGENEECASCFLEARQKFNDRRYLFDRLATIYKCTKKFSNAAIAFGDNASGVHGVAGLAWQAERIKIEKSVEELEKAYDNKYAEMLQDLADAMMELNICEAKYGVEDWYDRFGYMYFEFMKEKYARKD</sequence>
<reference evidence="4 5" key="1">
    <citation type="submission" date="2016-11" db="EMBL/GenBank/DDBJ databases">
        <authorList>
            <person name="Varghese N."/>
            <person name="Submissions S."/>
        </authorList>
    </citation>
    <scope>NUCLEOTIDE SEQUENCE [LARGE SCALE GENOMIC DNA]</scope>
    <source>
        <strain evidence="4 5">CGMCC 1.12174</strain>
        <strain evidence="3 6">DSM 26351</strain>
    </source>
</reference>
<keyword evidence="6" id="KW-1185">Reference proteome</keyword>
<keyword evidence="2" id="KW-0732">Signal</keyword>
<comment type="caution">
    <text evidence="4">The sequence shown here is derived from an EMBL/GenBank/DDBJ whole genome shotgun (WGS) entry which is preliminary data.</text>
</comment>
<dbReference type="EMBL" id="FOKU01000016">
    <property type="protein sequence ID" value="SFC63849.1"/>
    <property type="molecule type" value="Genomic_DNA"/>
</dbReference>
<gene>
    <name evidence="3" type="ORF">SAMN04487891_11620</name>
    <name evidence="4" type="ORF">SAMN05216293_4056</name>
</gene>
<evidence type="ECO:0000256" key="2">
    <source>
        <dbReference type="SAM" id="SignalP"/>
    </source>
</evidence>
<keyword evidence="1" id="KW-0472">Membrane</keyword>
<name>A0A1M7CLM0_9FLAO</name>
<dbReference type="AlphaFoldDB" id="A0A1M7CLM0"/>
<dbReference type="OrthoDB" id="6057700at2"/>
<evidence type="ECO:0000313" key="4">
    <source>
        <dbReference type="EMBL" id="SHL68178.1"/>
    </source>
</evidence>
<feature type="chain" id="PRO_5009924628" evidence="2">
    <location>
        <begin position="23"/>
        <end position="464"/>
    </location>
</feature>
<dbReference type="STRING" id="1055723.SAMN05216293_4056"/>
<evidence type="ECO:0000313" key="3">
    <source>
        <dbReference type="EMBL" id="SFC63849.1"/>
    </source>
</evidence>
<feature type="transmembrane region" description="Helical" evidence="1">
    <location>
        <begin position="218"/>
        <end position="236"/>
    </location>
</feature>
<dbReference type="Proteomes" id="UP000184031">
    <property type="component" value="Unassembled WGS sequence"/>
</dbReference>
<proteinExistence type="predicted"/>
<evidence type="ECO:0000313" key="6">
    <source>
        <dbReference type="Proteomes" id="UP000198940"/>
    </source>
</evidence>
<dbReference type="RefSeq" id="WP_072883005.1">
    <property type="nucleotide sequence ID" value="NZ_FOKU01000016.1"/>
</dbReference>
<feature type="signal peptide" evidence="2">
    <location>
        <begin position="1"/>
        <end position="22"/>
    </location>
</feature>
<evidence type="ECO:0000256" key="1">
    <source>
        <dbReference type="SAM" id="Phobius"/>
    </source>
</evidence>
<organism evidence="4 5">
    <name type="scientific">Flagellimonas taeanensis</name>
    <dbReference type="NCBI Taxonomy" id="1005926"/>
    <lineage>
        <taxon>Bacteria</taxon>
        <taxon>Pseudomonadati</taxon>
        <taxon>Bacteroidota</taxon>
        <taxon>Flavobacteriia</taxon>
        <taxon>Flavobacteriales</taxon>
        <taxon>Flavobacteriaceae</taxon>
        <taxon>Flagellimonas</taxon>
    </lineage>
</organism>
<feature type="transmembrane region" description="Helical" evidence="1">
    <location>
        <begin position="188"/>
        <end position="206"/>
    </location>
</feature>
<dbReference type="Proteomes" id="UP000198940">
    <property type="component" value="Unassembled WGS sequence"/>
</dbReference>
<accession>A0A1M7CLM0</accession>
<keyword evidence="1" id="KW-1133">Transmembrane helix</keyword>
<dbReference type="EMBL" id="FRAT01000014">
    <property type="protein sequence ID" value="SHL68178.1"/>
    <property type="molecule type" value="Genomic_DNA"/>
</dbReference>
<keyword evidence="1" id="KW-0812">Transmembrane</keyword>
<protein>
    <submittedName>
        <fullName evidence="4">Uncharacterized protein</fullName>
    </submittedName>
</protein>